<keyword evidence="4 10" id="KW-0808">Transferase</keyword>
<evidence type="ECO:0000256" key="1">
    <source>
        <dbReference type="ARBA" id="ARBA00004651"/>
    </source>
</evidence>
<dbReference type="PANTHER" id="PTHR33908">
    <property type="entry name" value="MANNOSYLTRANSFERASE YKCB-RELATED"/>
    <property type="match status" value="1"/>
</dbReference>
<keyword evidence="3" id="KW-0328">Glycosyltransferase</keyword>
<feature type="transmembrane region" description="Helical" evidence="8">
    <location>
        <begin position="268"/>
        <end position="283"/>
    </location>
</feature>
<dbReference type="AlphaFoldDB" id="A0A2N6KJT0"/>
<dbReference type="GO" id="GO:0016763">
    <property type="term" value="F:pentosyltransferase activity"/>
    <property type="evidence" value="ECO:0007669"/>
    <property type="project" value="TreeGrafter"/>
</dbReference>
<sequence>MPKVKNIVLQLSLILLFMIFVIAIRFEPMTKTFQFDYDEGFNLMKAVLYSKGFSLYSQIWNDQPPLCTAILSKWLNSFGNSIFYARLLTLLFSAILIWCFYQIVFFELGHFAAIVATFCLFTSWLYIRLSISVMIGIPSLALAMLSIYFLYRYQPNYNKFYLILSGVCLALSLQTKLFTIFLIPLILLQILAFCRQSKEIKTNRLFLLQSISLWLISLVFVYSLFGVLYQQFWNQEQLLLTHLKQTPDSRVENFNNLQYLNYMIHQDYDYIFLAGIGIWAIIFQKQKKGLLPLTWLITATLILLKHQPLWYHYYPLLAIPICWLAAYGACLLYNLFSQNIQRNFQIINIKKLILPASLLVVLISLIMITPPNPRGSVPKNLELMQMIVKYKKFTKWVFTDNPMYAFYNDLIVPPEIAVISYKRINSGDLTFTKMLAILNKYHPEQIILTRWTTQIKSDKNLINYINNNYSLTYTNATKTEEHYVFKKLTAILHHNVK</sequence>
<accession>A0A2N6KJT0</accession>
<feature type="transmembrane region" description="Helical" evidence="8">
    <location>
        <begin position="348"/>
        <end position="368"/>
    </location>
</feature>
<feature type="transmembrane region" description="Helical" evidence="8">
    <location>
        <begin position="160"/>
        <end position="193"/>
    </location>
</feature>
<dbReference type="PANTHER" id="PTHR33908:SF11">
    <property type="entry name" value="MEMBRANE PROTEIN"/>
    <property type="match status" value="1"/>
</dbReference>
<organism evidence="10 11">
    <name type="scientific">Fischerella thermalis CCMEE 5268</name>
    <dbReference type="NCBI Taxonomy" id="2019662"/>
    <lineage>
        <taxon>Bacteria</taxon>
        <taxon>Bacillati</taxon>
        <taxon>Cyanobacteriota</taxon>
        <taxon>Cyanophyceae</taxon>
        <taxon>Nostocales</taxon>
        <taxon>Hapalosiphonaceae</taxon>
        <taxon>Fischerella</taxon>
    </lineage>
</organism>
<protein>
    <submittedName>
        <fullName evidence="10">Glycosyl transferase family 39</fullName>
    </submittedName>
</protein>
<feature type="transmembrane region" description="Helical" evidence="8">
    <location>
        <begin position="290"/>
        <end position="307"/>
    </location>
</feature>
<feature type="transmembrane region" description="Helical" evidence="8">
    <location>
        <begin position="83"/>
        <end position="104"/>
    </location>
</feature>
<evidence type="ECO:0000256" key="3">
    <source>
        <dbReference type="ARBA" id="ARBA00022676"/>
    </source>
</evidence>
<keyword evidence="6 8" id="KW-1133">Transmembrane helix</keyword>
<dbReference type="EMBL" id="NMQA01000055">
    <property type="protein sequence ID" value="PLZ99874.1"/>
    <property type="molecule type" value="Genomic_DNA"/>
</dbReference>
<evidence type="ECO:0000256" key="5">
    <source>
        <dbReference type="ARBA" id="ARBA00022692"/>
    </source>
</evidence>
<evidence type="ECO:0000256" key="4">
    <source>
        <dbReference type="ARBA" id="ARBA00022679"/>
    </source>
</evidence>
<dbReference type="Pfam" id="PF13231">
    <property type="entry name" value="PMT_2"/>
    <property type="match status" value="1"/>
</dbReference>
<name>A0A2N6KJT0_9CYAN</name>
<dbReference type="InterPro" id="IPR050297">
    <property type="entry name" value="LipidA_mod_glycosyltrf_83"/>
</dbReference>
<gene>
    <name evidence="10" type="ORF">CEN50_05505</name>
</gene>
<evidence type="ECO:0000313" key="11">
    <source>
        <dbReference type="Proteomes" id="UP000235025"/>
    </source>
</evidence>
<comment type="subcellular location">
    <subcellularLocation>
        <location evidence="1">Cell membrane</location>
        <topology evidence="1">Multi-pass membrane protein</topology>
    </subcellularLocation>
</comment>
<feature type="domain" description="Glycosyltransferase RgtA/B/C/D-like" evidence="9">
    <location>
        <begin position="62"/>
        <end position="219"/>
    </location>
</feature>
<evidence type="ECO:0000256" key="7">
    <source>
        <dbReference type="ARBA" id="ARBA00023136"/>
    </source>
</evidence>
<proteinExistence type="predicted"/>
<dbReference type="GO" id="GO:0005886">
    <property type="term" value="C:plasma membrane"/>
    <property type="evidence" value="ECO:0007669"/>
    <property type="project" value="UniProtKB-SubCell"/>
</dbReference>
<dbReference type="Proteomes" id="UP000235025">
    <property type="component" value="Unassembled WGS sequence"/>
</dbReference>
<dbReference type="RefSeq" id="WP_102171791.1">
    <property type="nucleotide sequence ID" value="NZ_NMQA01000055.1"/>
</dbReference>
<feature type="transmembrane region" description="Helical" evidence="8">
    <location>
        <begin position="313"/>
        <end position="336"/>
    </location>
</feature>
<feature type="transmembrane region" description="Helical" evidence="8">
    <location>
        <begin position="205"/>
        <end position="229"/>
    </location>
</feature>
<evidence type="ECO:0000256" key="8">
    <source>
        <dbReference type="SAM" id="Phobius"/>
    </source>
</evidence>
<evidence type="ECO:0000256" key="2">
    <source>
        <dbReference type="ARBA" id="ARBA00022475"/>
    </source>
</evidence>
<reference evidence="10 11" key="1">
    <citation type="submission" date="2017-07" db="EMBL/GenBank/DDBJ databases">
        <title>Genomes of Fischerella (Mastigocladus) sp. strains.</title>
        <authorList>
            <person name="Miller S.R."/>
        </authorList>
    </citation>
    <scope>NUCLEOTIDE SEQUENCE [LARGE SCALE GENOMIC DNA]</scope>
    <source>
        <strain evidence="10 11">CCMEE 5268</strain>
    </source>
</reference>
<keyword evidence="7 8" id="KW-0472">Membrane</keyword>
<evidence type="ECO:0000259" key="9">
    <source>
        <dbReference type="Pfam" id="PF13231"/>
    </source>
</evidence>
<feature type="transmembrane region" description="Helical" evidence="8">
    <location>
        <begin position="110"/>
        <end position="127"/>
    </location>
</feature>
<keyword evidence="5 8" id="KW-0812">Transmembrane</keyword>
<dbReference type="GO" id="GO:0009103">
    <property type="term" value="P:lipopolysaccharide biosynthetic process"/>
    <property type="evidence" value="ECO:0007669"/>
    <property type="project" value="UniProtKB-ARBA"/>
</dbReference>
<dbReference type="InterPro" id="IPR038731">
    <property type="entry name" value="RgtA/B/C-like"/>
</dbReference>
<comment type="caution">
    <text evidence="10">The sequence shown here is derived from an EMBL/GenBank/DDBJ whole genome shotgun (WGS) entry which is preliminary data.</text>
</comment>
<feature type="transmembrane region" description="Helical" evidence="8">
    <location>
        <begin position="6"/>
        <end position="26"/>
    </location>
</feature>
<keyword evidence="2" id="KW-1003">Cell membrane</keyword>
<evidence type="ECO:0000256" key="6">
    <source>
        <dbReference type="ARBA" id="ARBA00022989"/>
    </source>
</evidence>
<evidence type="ECO:0000313" key="10">
    <source>
        <dbReference type="EMBL" id="PLZ99874.1"/>
    </source>
</evidence>
<feature type="transmembrane region" description="Helical" evidence="8">
    <location>
        <begin position="134"/>
        <end position="154"/>
    </location>
</feature>